<gene>
    <name evidence="1" type="ORF">B0A75_08825</name>
</gene>
<evidence type="ECO:0000313" key="1">
    <source>
        <dbReference type="EMBL" id="OXB00408.1"/>
    </source>
</evidence>
<proteinExistence type="predicted"/>
<protein>
    <submittedName>
        <fullName evidence="1">Uncharacterized protein</fullName>
    </submittedName>
</protein>
<reference evidence="1 2" key="1">
    <citation type="submission" date="2016-11" db="EMBL/GenBank/DDBJ databases">
        <title>Whole genomes of Flavobacteriaceae.</title>
        <authorList>
            <person name="Stine C."/>
            <person name="Li C."/>
            <person name="Tadesse D."/>
        </authorList>
    </citation>
    <scope>NUCLEOTIDE SEQUENCE [LARGE SCALE GENOMIC DNA]</scope>
    <source>
        <strain evidence="1 2">CCUG 59446</strain>
    </source>
</reference>
<dbReference type="EMBL" id="MUHA01000010">
    <property type="protein sequence ID" value="OXB00408.1"/>
    <property type="molecule type" value="Genomic_DNA"/>
</dbReference>
<keyword evidence="2" id="KW-1185">Reference proteome</keyword>
<evidence type="ECO:0000313" key="2">
    <source>
        <dbReference type="Proteomes" id="UP000198336"/>
    </source>
</evidence>
<name>A0A226I170_9FLAO</name>
<organism evidence="1 2">
    <name type="scientific">Flavobacterium oncorhynchi</name>
    <dbReference type="NCBI Taxonomy" id="728056"/>
    <lineage>
        <taxon>Bacteria</taxon>
        <taxon>Pseudomonadati</taxon>
        <taxon>Bacteroidota</taxon>
        <taxon>Flavobacteriia</taxon>
        <taxon>Flavobacteriales</taxon>
        <taxon>Flavobacteriaceae</taxon>
        <taxon>Flavobacterium</taxon>
    </lineage>
</organism>
<accession>A0A226I170</accession>
<dbReference type="AlphaFoldDB" id="A0A226I170"/>
<sequence>MAAMEKISFQPLIAELSEKSTLYNRWYNESEMKYGNLPAHAITSWMVEVVEPIVKETTALNSAPEKIHEIVKALYQESLKLIGNGSAIRYKDEYKEAWLLMEQMPNLVVKFPVKVISLLNDVLFNLHIYAPEKTIDWCNLIKISNSEIKTIEDFKIAGRIYAWRCGLAHLRIRLNTDFKELSENLQEIVSNAISSDKSSIQLFKNPWANEKAKFEGVQGGFKDTDGFFENPPRLAKIDGNIFVTDSKSSYALFADQFGKVLVPANSVDASLILSNSNRLDNLEKWLGKGNEKIDTRKISSFATTENTLVLTLQNSYFLYLFSLGNA</sequence>
<comment type="caution">
    <text evidence="1">The sequence shown here is derived from an EMBL/GenBank/DDBJ whole genome shotgun (WGS) entry which is preliminary data.</text>
</comment>
<dbReference type="Proteomes" id="UP000198336">
    <property type="component" value="Unassembled WGS sequence"/>
</dbReference>